<keyword evidence="2" id="KW-1185">Reference proteome</keyword>
<dbReference type="STRING" id="1123367.GCA_000621305_01746"/>
<sequence length="311" mass="32302">MTGGRAIRGLLRGLVLGTLLAVSVLTNAAPRVLILGRSGDGVQAQAMAAMRDALADSIPEVEIEILPATRENLQRAGQAAAIVTLGREAASLAAGFPTSTPMVHAMLPAAALETLPTQRGGPAAAIVLDQPAPRLIALLGLALPATRNIALISSPASKTTVENLQRAAKSANFEVMHAHLANDDELFPALEHVLSRPGVLIATPDPVVFNRYTVQNILLATFRRRSPVLGFSDAYVRAGALLGLYSTPAQIGEDAADAVRGMLAGSPPSPVSGPKRFEVGVNDRVARALGLSLPSADALARELRRQEGAAP</sequence>
<reference evidence="1 2" key="1">
    <citation type="submission" date="2012-09" db="EMBL/GenBank/DDBJ databases">
        <title>Draft Genome Sequences of 6 Strains from Genus Thauera.</title>
        <authorList>
            <person name="Liu B."/>
            <person name="Shapleigh J.P."/>
            <person name="Frostegard A.H."/>
        </authorList>
    </citation>
    <scope>NUCLEOTIDE SEQUENCE [LARGE SCALE GENOMIC DNA]</scope>
    <source>
        <strain evidence="2">47Lol / DSM 12138</strain>
    </source>
</reference>
<comment type="caution">
    <text evidence="1">The sequence shown here is derived from an EMBL/GenBank/DDBJ whole genome shotgun (WGS) entry which is preliminary data.</text>
</comment>
<dbReference type="EMBL" id="AMXE01000001">
    <property type="protein sequence ID" value="ENO90670.1"/>
    <property type="molecule type" value="Genomic_DNA"/>
</dbReference>
<dbReference type="Proteomes" id="UP000013232">
    <property type="component" value="Unassembled WGS sequence"/>
</dbReference>
<accession>N6YGN2</accession>
<protein>
    <recommendedName>
        <fullName evidence="3">ABC transporter substrate-binding protein</fullName>
    </recommendedName>
</protein>
<dbReference type="RefSeq" id="WP_004332408.1">
    <property type="nucleotide sequence ID" value="NZ_AMXE01000001.1"/>
</dbReference>
<gene>
    <name evidence="1" type="ORF">C666_00550</name>
</gene>
<dbReference type="PANTHER" id="PTHR35271">
    <property type="entry name" value="ABC TRANSPORTER, SUBSTRATE-BINDING LIPOPROTEIN-RELATED"/>
    <property type="match status" value="1"/>
</dbReference>
<dbReference type="AlphaFoldDB" id="N6YGN2"/>
<proteinExistence type="predicted"/>
<dbReference type="InterPro" id="IPR007487">
    <property type="entry name" value="ABC_transpt-TYRBP-like"/>
</dbReference>
<dbReference type="Gene3D" id="3.40.50.2300">
    <property type="match status" value="2"/>
</dbReference>
<dbReference type="PANTHER" id="PTHR35271:SF1">
    <property type="entry name" value="ABC TRANSPORTER, SUBSTRATE-BINDING LIPOPROTEIN"/>
    <property type="match status" value="1"/>
</dbReference>
<dbReference type="eggNOG" id="COG2984">
    <property type="taxonomic scope" value="Bacteria"/>
</dbReference>
<name>N6YGN2_THAL4</name>
<evidence type="ECO:0000313" key="1">
    <source>
        <dbReference type="EMBL" id="ENO90670.1"/>
    </source>
</evidence>
<evidence type="ECO:0008006" key="3">
    <source>
        <dbReference type="Google" id="ProtNLM"/>
    </source>
</evidence>
<dbReference type="OrthoDB" id="9178917at2"/>
<evidence type="ECO:0000313" key="2">
    <source>
        <dbReference type="Proteomes" id="UP000013232"/>
    </source>
</evidence>
<dbReference type="Pfam" id="PF04392">
    <property type="entry name" value="ABC_sub_bind"/>
    <property type="match status" value="1"/>
</dbReference>
<organism evidence="1 2">
    <name type="scientific">Thauera linaloolentis (strain DSM 12138 / JCM 21573 / CCUG 41526 / CIP 105981 / IAM 15112 / NBRC 102519 / 47Lol)</name>
    <dbReference type="NCBI Taxonomy" id="1123367"/>
    <lineage>
        <taxon>Bacteria</taxon>
        <taxon>Pseudomonadati</taxon>
        <taxon>Pseudomonadota</taxon>
        <taxon>Betaproteobacteria</taxon>
        <taxon>Rhodocyclales</taxon>
        <taxon>Zoogloeaceae</taxon>
        <taxon>Thauera</taxon>
    </lineage>
</organism>